<comment type="function">
    <text evidence="7">Required for disulfide bond formation in some periplasmic proteins. Acts by transferring its disulfide bond to other proteins and is reduced in the process.</text>
</comment>
<dbReference type="Proteomes" id="UP001476583">
    <property type="component" value="Chromosome"/>
</dbReference>
<evidence type="ECO:0000313" key="11">
    <source>
        <dbReference type="Proteomes" id="UP001476583"/>
    </source>
</evidence>
<evidence type="ECO:0000256" key="7">
    <source>
        <dbReference type="RuleBase" id="RU364038"/>
    </source>
</evidence>
<dbReference type="InterPro" id="IPR051470">
    <property type="entry name" value="Thiol:disulfide_interchange"/>
</dbReference>
<keyword evidence="11" id="KW-1185">Reference proteome</keyword>
<protein>
    <recommendedName>
        <fullName evidence="7">Thiol:disulfide interchange protein</fullName>
    </recommendedName>
</protein>
<organism evidence="10 11">
    <name type="scientific">Ectopseudomonas mendocina</name>
    <name type="common">Pseudomonas mendocina</name>
    <dbReference type="NCBI Taxonomy" id="300"/>
    <lineage>
        <taxon>Bacteria</taxon>
        <taxon>Pseudomonadati</taxon>
        <taxon>Pseudomonadota</taxon>
        <taxon>Gammaproteobacteria</taxon>
        <taxon>Pseudomonadales</taxon>
        <taxon>Pseudomonadaceae</taxon>
        <taxon>Ectopseudomonas</taxon>
    </lineage>
</organism>
<dbReference type="PANTHER" id="PTHR35272:SF4">
    <property type="entry name" value="THIOL:DISULFIDE INTERCHANGE PROTEIN DSBG"/>
    <property type="match status" value="1"/>
</dbReference>
<feature type="signal peptide" evidence="7">
    <location>
        <begin position="1"/>
        <end position="24"/>
    </location>
</feature>
<evidence type="ECO:0000313" key="10">
    <source>
        <dbReference type="EMBL" id="WXL24758.1"/>
    </source>
</evidence>
<reference evidence="10 11" key="1">
    <citation type="submission" date="2024-03" db="EMBL/GenBank/DDBJ databases">
        <title>Complete genome of BD2.</title>
        <authorList>
            <person name="Cao G."/>
        </authorList>
    </citation>
    <scope>NUCLEOTIDE SEQUENCE [LARGE SCALE GENOMIC DNA]</scope>
    <source>
        <strain evidence="10 11">BD2</strain>
    </source>
</reference>
<dbReference type="InterPro" id="IPR033954">
    <property type="entry name" value="DiS-bond_Isoase_DsbC/G"/>
</dbReference>
<dbReference type="InterPro" id="IPR036249">
    <property type="entry name" value="Thioredoxin-like_sf"/>
</dbReference>
<evidence type="ECO:0000256" key="4">
    <source>
        <dbReference type="ARBA" id="ARBA00022764"/>
    </source>
</evidence>
<sequence length="257" mass="27833">MTVLRTLSLLGSTLAVLAAQMVHAEQWPEAVQAFEKKGLKIVGRFDAPNGLQGFAARYQGQGVAMYLTADGKNVLIGSLYDVEGNDLSKAPLDKLVYQPMGKEMWQRLERSTWIVDGAADAPRVVYVIADPNCPYCSMFWKQARPWVDAGKVQLRHVLVGILREDSAGKAAAILSSKSPQTALNNHEAAGKDSNIRPLGRIPDSLSGKLAANLVLMQDLGAAATPAIFYMEGDRLQQHQGAPRGETLEKILGPLPKS</sequence>
<dbReference type="CDD" id="cd03020">
    <property type="entry name" value="DsbA_DsbC_DsbG"/>
    <property type="match status" value="1"/>
</dbReference>
<feature type="domain" description="Thioredoxin-like fold" evidence="9">
    <location>
        <begin position="121"/>
        <end position="251"/>
    </location>
</feature>
<dbReference type="Gene3D" id="3.10.450.70">
    <property type="entry name" value="Disulphide bond isomerase, DsbC/G, N-terminal"/>
    <property type="match status" value="1"/>
</dbReference>
<gene>
    <name evidence="10" type="primary">dsbG</name>
    <name evidence="10" type="ORF">WG219_15765</name>
</gene>
<feature type="chain" id="PRO_5044990195" description="Thiol:disulfide interchange protein" evidence="7">
    <location>
        <begin position="25"/>
        <end position="257"/>
    </location>
</feature>
<comment type="subcellular location">
    <subcellularLocation>
        <location evidence="1 7">Periplasm</location>
    </subcellularLocation>
</comment>
<evidence type="ECO:0000256" key="5">
    <source>
        <dbReference type="ARBA" id="ARBA00023157"/>
    </source>
</evidence>
<evidence type="ECO:0000256" key="2">
    <source>
        <dbReference type="ARBA" id="ARBA00009813"/>
    </source>
</evidence>
<comment type="similarity">
    <text evidence="2 7">Belongs to the thioredoxin family. DsbC subfamily.</text>
</comment>
<keyword evidence="10" id="KW-0560">Oxidoreductase</keyword>
<dbReference type="EMBL" id="CP148074">
    <property type="protein sequence ID" value="WXL24758.1"/>
    <property type="molecule type" value="Genomic_DNA"/>
</dbReference>
<evidence type="ECO:0000256" key="1">
    <source>
        <dbReference type="ARBA" id="ARBA00004418"/>
    </source>
</evidence>
<dbReference type="Pfam" id="PF10411">
    <property type="entry name" value="DsbC_N"/>
    <property type="match status" value="1"/>
</dbReference>
<name>A0ABZ2RDA3_ECTME</name>
<accession>A0ABZ2RDA3</accession>
<proteinExistence type="inferred from homology"/>
<dbReference type="InterPro" id="IPR018950">
    <property type="entry name" value="DiS-bond_isomerase_DsbC/G_N"/>
</dbReference>
<evidence type="ECO:0000256" key="3">
    <source>
        <dbReference type="ARBA" id="ARBA00022729"/>
    </source>
</evidence>
<dbReference type="Gene3D" id="3.40.30.10">
    <property type="entry name" value="Glutaredoxin"/>
    <property type="match status" value="1"/>
</dbReference>
<dbReference type="Pfam" id="PF13098">
    <property type="entry name" value="Thioredoxin_2"/>
    <property type="match status" value="1"/>
</dbReference>
<evidence type="ECO:0000259" key="8">
    <source>
        <dbReference type="Pfam" id="PF10411"/>
    </source>
</evidence>
<feature type="domain" description="Disulphide bond isomerase DsbC/G N-terminal" evidence="8">
    <location>
        <begin position="31"/>
        <end position="88"/>
    </location>
</feature>
<keyword evidence="3 7" id="KW-0732">Signal</keyword>
<keyword evidence="4 7" id="KW-0574">Periplasm</keyword>
<dbReference type="NCBIfam" id="NF008657">
    <property type="entry name" value="PRK11657.1"/>
    <property type="match status" value="1"/>
</dbReference>
<dbReference type="SUPFAM" id="SSF52833">
    <property type="entry name" value="Thioredoxin-like"/>
    <property type="match status" value="1"/>
</dbReference>
<dbReference type="InterPro" id="IPR012336">
    <property type="entry name" value="Thioredoxin-like_fold"/>
</dbReference>
<evidence type="ECO:0000256" key="6">
    <source>
        <dbReference type="ARBA" id="ARBA00023284"/>
    </source>
</evidence>
<keyword evidence="5" id="KW-1015">Disulfide bond</keyword>
<dbReference type="PANTHER" id="PTHR35272">
    <property type="entry name" value="THIOL:DISULFIDE INTERCHANGE PROTEIN DSBC-RELATED"/>
    <property type="match status" value="1"/>
</dbReference>
<dbReference type="SUPFAM" id="SSF54423">
    <property type="entry name" value="DsbC/DsbG N-terminal domain-like"/>
    <property type="match status" value="1"/>
</dbReference>
<dbReference type="InterPro" id="IPR009094">
    <property type="entry name" value="DiS-bond_isomerase_DsbC/G_N_sf"/>
</dbReference>
<evidence type="ECO:0000259" key="9">
    <source>
        <dbReference type="Pfam" id="PF13098"/>
    </source>
</evidence>
<keyword evidence="6 7" id="KW-0676">Redox-active center</keyword>
<dbReference type="GO" id="GO:0016491">
    <property type="term" value="F:oxidoreductase activity"/>
    <property type="evidence" value="ECO:0007669"/>
    <property type="project" value="UniProtKB-KW"/>
</dbReference>